<dbReference type="PATRIC" id="fig|1088869.3.peg.2378"/>
<sequence length="652" mass="69566">MLCHSMASIPEETLKMKLSSRLKMALLATVCVFGGAVHARPPSTMLNDGFFSTGPWVSKQELALGINSPGGVAGLDPSGNLTANVNGVPLSEAVKNCQIESPTTFYGAVNSSSEMGMASNTANLRASGNVMPYFNEAGMGASIYGGAGDVNDVAGIIGMSAFQNVIQTTGPLGVIELSLGQYLTPKINSAYWQSLKDRNGKVINDVQMIAQTSFKPTVATLNFVRDFDTGADTTNVQYYTDNDLNNFKLANSDIKKNIPSVQQVWPFIVPGPDHLLSTDAYWKNVRTALTSVAGGVGIDIPAGNYILNGPTSMAPIIDEIKWANANGVKSLVLLSPYSISASPAGYGREVVPQWRHDEDFLNHVRMFIGWLRSADALPSSWSVVSYSPVQYWDGRNMHGTPCNGCTRVTSNLMGSDDDSANQTVAYVARWVAENAPTSTYTTMPAMGQTDQVCTSTVLSGYKSSKPVIGTNQLGLGSLAYQDYNKAILYYPSIFGGDLRGNFNFAGTNGNVFGANESTPVWEQYNTDSHTLTYSGGKVTFNLSDVFMNASLWMKNNISFQGNGNSGTNGIQFQSAGGTKSSWINGDGNGGIALDSVAAIKANKTFQISGKTTAQIKAITSPADGEIVNNSDTHQLVIYENGAWYPVKLGSAL</sequence>
<dbReference type="STRING" id="1088869.GMO_23850"/>
<accession>G6XLY5</accession>
<dbReference type="EMBL" id="AGQV01000010">
    <property type="protein sequence ID" value="EHH67390.1"/>
    <property type="molecule type" value="Genomic_DNA"/>
</dbReference>
<comment type="caution">
    <text evidence="1">The sequence shown here is derived from an EMBL/GenBank/DDBJ whole genome shotgun (WGS) entry which is preliminary data.</text>
</comment>
<dbReference type="Proteomes" id="UP000004949">
    <property type="component" value="Unassembled WGS sequence"/>
</dbReference>
<organism evidence="1 2">
    <name type="scientific">Gluconobacter morbifer G707</name>
    <dbReference type="NCBI Taxonomy" id="1088869"/>
    <lineage>
        <taxon>Bacteria</taxon>
        <taxon>Pseudomonadati</taxon>
        <taxon>Pseudomonadota</taxon>
        <taxon>Alphaproteobacteria</taxon>
        <taxon>Acetobacterales</taxon>
        <taxon>Acetobacteraceae</taxon>
        <taxon>Gluconobacter</taxon>
    </lineage>
</organism>
<name>G6XLY5_9PROT</name>
<gene>
    <name evidence="1" type="ORF">GMO_23850</name>
</gene>
<evidence type="ECO:0000313" key="1">
    <source>
        <dbReference type="EMBL" id="EHH67390.1"/>
    </source>
</evidence>
<protein>
    <submittedName>
        <fullName evidence="1">Uncharacterized protein</fullName>
    </submittedName>
</protein>
<dbReference type="AlphaFoldDB" id="G6XLY5"/>
<proteinExistence type="predicted"/>
<reference evidence="1 2" key="1">
    <citation type="submission" date="2011-10" db="EMBL/GenBank/DDBJ databases">
        <title>Genome sequence of Gluconobacter morbifer G707, isolated from Drosophila gut.</title>
        <authorList>
            <person name="Lee W.-J."/>
            <person name="Kim E.-K."/>
        </authorList>
    </citation>
    <scope>NUCLEOTIDE SEQUENCE [LARGE SCALE GENOMIC DNA]</scope>
    <source>
        <strain evidence="1 2">G707</strain>
    </source>
</reference>
<keyword evidence="2" id="KW-1185">Reference proteome</keyword>
<evidence type="ECO:0000313" key="2">
    <source>
        <dbReference type="Proteomes" id="UP000004949"/>
    </source>
</evidence>